<protein>
    <submittedName>
        <fullName evidence="1">V.cholerae, genes for rfbA-rfbT, ompX, orf1-3</fullName>
    </submittedName>
</protein>
<dbReference type="AlphaFoldDB" id="Q07031"/>
<sequence>MNRGTTEPEEPKTFPKRTMVKMVVLFLSARACSTSSAIRLLAPMIFVGRTALSVEIRVKFFTPASIAALAQANVPKTLLRMPSITLSSTRGTCL</sequence>
<name>Q07031_VIBCL</name>
<reference evidence="1" key="2">
    <citation type="journal article" date="1995" name="Gene">
        <title>Putative O-antigen transport genes within the rfb region of Vibrio cholerae O1 are homologous to those for capsule transport.</title>
        <authorList>
            <person name="Manning P.A."/>
            <person name="Stroeher U.H."/>
            <person name="Karageorgos L.E."/>
            <person name="Morona R."/>
        </authorList>
    </citation>
    <scope>NUCLEOTIDE SEQUENCE</scope>
    <source>
        <strain evidence="1">017</strain>
    </source>
</reference>
<organism evidence="1">
    <name type="scientific">Vibrio cholerae</name>
    <dbReference type="NCBI Taxonomy" id="666"/>
    <lineage>
        <taxon>Bacteria</taxon>
        <taxon>Pseudomonadati</taxon>
        <taxon>Pseudomonadota</taxon>
        <taxon>Gammaproteobacteria</taxon>
        <taxon>Vibrionales</taxon>
        <taxon>Vibrionaceae</taxon>
        <taxon>Vibrio</taxon>
    </lineage>
</organism>
<accession>Q07031</accession>
<dbReference type="PIR" id="S28487">
    <property type="entry name" value="S28487"/>
</dbReference>
<reference evidence="1" key="1">
    <citation type="journal article" date="1992" name="Proc. Natl. Acad. Sci. U.S.A.">
        <title>Serotype conversion in Vibrio cholerae O1.</title>
        <authorList>
            <person name="Stroeher U.H."/>
            <person name="Karageorgos L.E."/>
            <person name="Morona R."/>
            <person name="Manning P.A."/>
        </authorList>
    </citation>
    <scope>NUCLEOTIDE SEQUENCE</scope>
    <source>
        <strain evidence="1">017</strain>
    </source>
</reference>
<dbReference type="EMBL" id="X59554">
    <property type="protein sequence ID" value="CAA42153.1"/>
    <property type="molecule type" value="Genomic_DNA"/>
</dbReference>
<evidence type="ECO:0000313" key="1">
    <source>
        <dbReference type="EMBL" id="CAA42153.1"/>
    </source>
</evidence>
<proteinExistence type="predicted"/>